<dbReference type="InParanoid" id="A0A1M6I4I0"/>
<name>A0A1M6I4I0_9BACT</name>
<dbReference type="Proteomes" id="UP000184510">
    <property type="component" value="Unassembled WGS sequence"/>
</dbReference>
<sequence length="308" mass="34915">MTRRTLFTTLALALSTQFLTAQDAPQPVPKPEEKAPPYIDVQIMPIGPQELMIFKHQAPKKKAPADTPNANSTPTEGEGEGETRSAPSHETGLQVVIRPEDERPPTRYYLKTGDHYQVVSCNLNSLGNPVRLKPKTPILDFYEMKRNKEGKEVFKKAFSYKMQPEQKRLLVTVTKPLKTKKWTDPKVNTYNLSKIKLDQSSIFMINAGSERYIGGYLHDEKFALKPYATKVFPSLKENGVKMKLAASPDGRKWANPQDLALPNAKNFTYLFVTYPVTPQEDFRGFKLARSKIKADENCQDAPIYRPQP</sequence>
<feature type="region of interest" description="Disordered" evidence="1">
    <location>
        <begin position="57"/>
        <end position="94"/>
    </location>
</feature>
<proteinExistence type="predicted"/>
<dbReference type="AlphaFoldDB" id="A0A1M6I4I0"/>
<keyword evidence="4" id="KW-1185">Reference proteome</keyword>
<evidence type="ECO:0000256" key="2">
    <source>
        <dbReference type="SAM" id="SignalP"/>
    </source>
</evidence>
<dbReference type="EMBL" id="FQYR01000003">
    <property type="protein sequence ID" value="SHJ29358.1"/>
    <property type="molecule type" value="Genomic_DNA"/>
</dbReference>
<accession>A0A1M6I4I0</accession>
<evidence type="ECO:0000313" key="3">
    <source>
        <dbReference type="EMBL" id="SHJ29358.1"/>
    </source>
</evidence>
<evidence type="ECO:0000256" key="1">
    <source>
        <dbReference type="SAM" id="MobiDB-lite"/>
    </source>
</evidence>
<keyword evidence="2" id="KW-0732">Signal</keyword>
<protein>
    <submittedName>
        <fullName evidence="3">Uncharacterized protein</fullName>
    </submittedName>
</protein>
<evidence type="ECO:0000313" key="4">
    <source>
        <dbReference type="Proteomes" id="UP000184510"/>
    </source>
</evidence>
<feature type="signal peptide" evidence="2">
    <location>
        <begin position="1"/>
        <end position="21"/>
    </location>
</feature>
<organism evidence="3 4">
    <name type="scientific">Rubritalea squalenifaciens DSM 18772</name>
    <dbReference type="NCBI Taxonomy" id="1123071"/>
    <lineage>
        <taxon>Bacteria</taxon>
        <taxon>Pseudomonadati</taxon>
        <taxon>Verrucomicrobiota</taxon>
        <taxon>Verrucomicrobiia</taxon>
        <taxon>Verrucomicrobiales</taxon>
        <taxon>Rubritaleaceae</taxon>
        <taxon>Rubritalea</taxon>
    </lineage>
</organism>
<reference evidence="3 4" key="1">
    <citation type="submission" date="2016-11" db="EMBL/GenBank/DDBJ databases">
        <authorList>
            <person name="Jaros S."/>
            <person name="Januszkiewicz K."/>
            <person name="Wedrychowicz H."/>
        </authorList>
    </citation>
    <scope>NUCLEOTIDE SEQUENCE [LARGE SCALE GENOMIC DNA]</scope>
    <source>
        <strain evidence="3 4">DSM 18772</strain>
    </source>
</reference>
<gene>
    <name evidence="3" type="ORF">SAMN02745181_1681</name>
</gene>
<feature type="chain" id="PRO_5013314139" evidence="2">
    <location>
        <begin position="22"/>
        <end position="308"/>
    </location>
</feature>
<dbReference type="RefSeq" id="WP_143183282.1">
    <property type="nucleotide sequence ID" value="NZ_FQYR01000003.1"/>
</dbReference>